<dbReference type="AlphaFoldDB" id="A0A7T0C0I6"/>
<dbReference type="KEGG" id="nva:G3M78_02380"/>
<dbReference type="Proteomes" id="UP000594464">
    <property type="component" value="Chromosome"/>
</dbReference>
<evidence type="ECO:0000256" key="1">
    <source>
        <dbReference type="SAM" id="SignalP"/>
    </source>
</evidence>
<proteinExistence type="predicted"/>
<protein>
    <submittedName>
        <fullName evidence="2">Uncharacterized protein</fullName>
    </submittedName>
</protein>
<feature type="chain" id="PRO_5032877835" evidence="1">
    <location>
        <begin position="26"/>
        <end position="97"/>
    </location>
</feature>
<reference evidence="3" key="1">
    <citation type="submission" date="2020-02" db="EMBL/GenBank/DDBJ databases">
        <title>Genomic and physiological characterization of two novel Nitrospinaceae genera.</title>
        <authorList>
            <person name="Mueller A.J."/>
            <person name="Jung M.-Y."/>
            <person name="Strachan C.R."/>
            <person name="Herbold C.W."/>
            <person name="Kirkegaard R.H."/>
            <person name="Daims H."/>
        </authorList>
    </citation>
    <scope>NUCLEOTIDE SEQUENCE [LARGE SCALE GENOMIC DNA]</scope>
</reference>
<name>A0A7T0C0I6_9BACT</name>
<evidence type="ECO:0000313" key="3">
    <source>
        <dbReference type="Proteomes" id="UP000594464"/>
    </source>
</evidence>
<feature type="signal peptide" evidence="1">
    <location>
        <begin position="1"/>
        <end position="25"/>
    </location>
</feature>
<evidence type="ECO:0000313" key="2">
    <source>
        <dbReference type="EMBL" id="QPJ64303.1"/>
    </source>
</evidence>
<accession>A0A7T0C0I6</accession>
<dbReference type="EMBL" id="CP048620">
    <property type="protein sequence ID" value="QPJ64303.1"/>
    <property type="molecule type" value="Genomic_DNA"/>
</dbReference>
<keyword evidence="1" id="KW-0732">Signal</keyword>
<sequence>MSLKKMSLKKKFVAFGLAMAVSFFALQSFDSKSNAQGFDADLLGALDVMGEIMGEISAEISAEIAQEVEEQTEAIVLEDIIQPGFANGTATASGDAS</sequence>
<gene>
    <name evidence="2" type="ORF">G3M78_02380</name>
</gene>
<organism evidence="2 3">
    <name type="scientific">Candidatus Nitrohelix vancouverensis</name>
    <dbReference type="NCBI Taxonomy" id="2705534"/>
    <lineage>
        <taxon>Bacteria</taxon>
        <taxon>Pseudomonadati</taxon>
        <taxon>Nitrospinota/Tectimicrobiota group</taxon>
        <taxon>Nitrospinota</taxon>
        <taxon>Nitrospinia</taxon>
        <taxon>Nitrospinales</taxon>
        <taxon>Nitrospinaceae</taxon>
        <taxon>Candidatus Nitrohelix</taxon>
    </lineage>
</organism>